<dbReference type="NCBIfam" id="TIGR00254">
    <property type="entry name" value="GGDEF"/>
    <property type="match status" value="1"/>
</dbReference>
<dbReference type="SMART" id="SM00052">
    <property type="entry name" value="EAL"/>
    <property type="match status" value="1"/>
</dbReference>
<dbReference type="PANTHER" id="PTHR33121:SF70">
    <property type="entry name" value="SIGNALING PROTEIN YKOW"/>
    <property type="match status" value="1"/>
</dbReference>
<evidence type="ECO:0000259" key="1">
    <source>
        <dbReference type="PROSITE" id="PS50883"/>
    </source>
</evidence>
<dbReference type="PANTHER" id="PTHR33121">
    <property type="entry name" value="CYCLIC DI-GMP PHOSPHODIESTERASE PDEF"/>
    <property type="match status" value="1"/>
</dbReference>
<dbReference type="InterPro" id="IPR001633">
    <property type="entry name" value="EAL_dom"/>
</dbReference>
<dbReference type="Gene3D" id="3.20.20.450">
    <property type="entry name" value="EAL domain"/>
    <property type="match status" value="1"/>
</dbReference>
<dbReference type="PATRIC" id="fig|1341156.4.peg.2830"/>
<dbReference type="Pfam" id="PF00563">
    <property type="entry name" value="EAL"/>
    <property type="match status" value="1"/>
</dbReference>
<evidence type="ECO:0000313" key="4">
    <source>
        <dbReference type="Proteomes" id="UP000021369"/>
    </source>
</evidence>
<dbReference type="AlphaFoldDB" id="A0A011WLD0"/>
<reference evidence="3 4" key="1">
    <citation type="submission" date="2013-06" db="EMBL/GenBank/DDBJ databases">
        <title>Rumen cellulosomics: divergent fiber-degrading strategies revealed by comparative genome-wide analysis of six Ruminococcal strains.</title>
        <authorList>
            <person name="Dassa B."/>
            <person name="Borovok I."/>
            <person name="Lamed R."/>
            <person name="Flint H."/>
            <person name="Yeoman C.J."/>
            <person name="White B."/>
            <person name="Bayer E.A."/>
        </authorList>
    </citation>
    <scope>NUCLEOTIDE SEQUENCE [LARGE SCALE GENOMIC DNA]</scope>
    <source>
        <strain evidence="3 4">SY3</strain>
    </source>
</reference>
<accession>A0A011WLD0</accession>
<proteinExistence type="predicted"/>
<protein>
    <submittedName>
        <fullName evidence="3">Diguanylate cyclase</fullName>
    </submittedName>
</protein>
<dbReference type="RefSeq" id="WP_051506642.1">
    <property type="nucleotide sequence ID" value="NZ_JEOB01000004.1"/>
</dbReference>
<dbReference type="InterPro" id="IPR029787">
    <property type="entry name" value="Nucleotide_cyclase"/>
</dbReference>
<dbReference type="PROSITE" id="PS50887">
    <property type="entry name" value="GGDEF"/>
    <property type="match status" value="1"/>
</dbReference>
<comment type="caution">
    <text evidence="3">The sequence shown here is derived from an EMBL/GenBank/DDBJ whole genome shotgun (WGS) entry which is preliminary data.</text>
</comment>
<evidence type="ECO:0000313" key="3">
    <source>
        <dbReference type="EMBL" id="EXM37850.1"/>
    </source>
</evidence>
<sequence>MNEKFKLIKQSFKMLEGLSMFDEEVIREAVKPIAEVYGAAAIMLEIPFRSNKQIFYLYGDNSVDIVGKQIFTYEGRRRAGVRTVITWISSGTIWDDEDLEDLDFISTTACTLSEKLRLDAMANSYYYIDTVTGVSNNNGLGRFVSKLIRRGIFHQYGCALLDIIGFSYVNKKVGFRTGTKVIKQYASKLKEIFGADELVARPGGDNFIIIFKKSNIDKLTNLVSGIDVKARVNSATMRFTLTARAGIYMVNSPDQTFDNVVSYLSTSLNYAKSYSRTNVVYYNKDVEHKVIEHKEFCQKFKNAIDKNEFYVLYQPKVYTKNNTLYGAEALVRWNNDGKVIYPGDFVEIFEKEHLISALDFYVLEQTCRDLRSWLDNGLEPVTVSVNFSNDHLGDDELVDRIIAIVDKYGIDHHLIEIEMTETVDVYEINRLLTYVNGLHKNGFTVAIDDFGIGYSSLLMLQNISVDVLKIDKAFIAELTGDAEKRENIILRHIINMAEELGVEIVAEGVETDEQRINLTDMHCHRIQGYFYDKPLFTDAFRLRLSAKTY</sequence>
<feature type="domain" description="GGDEF" evidence="2">
    <location>
        <begin position="154"/>
        <end position="284"/>
    </location>
</feature>
<dbReference type="SUPFAM" id="SSF55073">
    <property type="entry name" value="Nucleotide cyclase"/>
    <property type="match status" value="1"/>
</dbReference>
<feature type="domain" description="EAL" evidence="1">
    <location>
        <begin position="293"/>
        <end position="548"/>
    </location>
</feature>
<dbReference type="SUPFAM" id="SSF141868">
    <property type="entry name" value="EAL domain-like"/>
    <property type="match status" value="1"/>
</dbReference>
<gene>
    <name evidence="3" type="ORF">RASY3_16155</name>
</gene>
<dbReference type="Proteomes" id="UP000021369">
    <property type="component" value="Unassembled WGS sequence"/>
</dbReference>
<dbReference type="EMBL" id="JEOB01000004">
    <property type="protein sequence ID" value="EXM37850.1"/>
    <property type="molecule type" value="Genomic_DNA"/>
</dbReference>
<evidence type="ECO:0000259" key="2">
    <source>
        <dbReference type="PROSITE" id="PS50887"/>
    </source>
</evidence>
<dbReference type="SMART" id="SM00267">
    <property type="entry name" value="GGDEF"/>
    <property type="match status" value="1"/>
</dbReference>
<name>A0A011WLD0_RUMAL</name>
<dbReference type="CDD" id="cd01948">
    <property type="entry name" value="EAL"/>
    <property type="match status" value="1"/>
</dbReference>
<dbReference type="InterPro" id="IPR050706">
    <property type="entry name" value="Cyclic-di-GMP_PDE-like"/>
</dbReference>
<dbReference type="PROSITE" id="PS50883">
    <property type="entry name" value="EAL"/>
    <property type="match status" value="1"/>
</dbReference>
<dbReference type="InterPro" id="IPR000160">
    <property type="entry name" value="GGDEF_dom"/>
</dbReference>
<dbReference type="Gene3D" id="3.30.70.270">
    <property type="match status" value="1"/>
</dbReference>
<dbReference type="InterPro" id="IPR035919">
    <property type="entry name" value="EAL_sf"/>
</dbReference>
<dbReference type="GO" id="GO:0071111">
    <property type="term" value="F:cyclic-guanylate-specific phosphodiesterase activity"/>
    <property type="evidence" value="ECO:0007669"/>
    <property type="project" value="InterPro"/>
</dbReference>
<keyword evidence="4" id="KW-1185">Reference proteome</keyword>
<organism evidence="3 4">
    <name type="scientific">Ruminococcus albus SY3</name>
    <dbReference type="NCBI Taxonomy" id="1341156"/>
    <lineage>
        <taxon>Bacteria</taxon>
        <taxon>Bacillati</taxon>
        <taxon>Bacillota</taxon>
        <taxon>Clostridia</taxon>
        <taxon>Eubacteriales</taxon>
        <taxon>Oscillospiraceae</taxon>
        <taxon>Ruminococcus</taxon>
    </lineage>
</organism>
<dbReference type="InterPro" id="IPR043128">
    <property type="entry name" value="Rev_trsase/Diguanyl_cyclase"/>
</dbReference>
<dbReference type="Pfam" id="PF00990">
    <property type="entry name" value="GGDEF"/>
    <property type="match status" value="1"/>
</dbReference>